<reference evidence="2" key="1">
    <citation type="journal article" date="2022" name="Int. J. Mol. Sci.">
        <title>Draft Genome of Tanacetum Coccineum: Genomic Comparison of Closely Related Tanacetum-Family Plants.</title>
        <authorList>
            <person name="Yamashiro T."/>
            <person name="Shiraishi A."/>
            <person name="Nakayama K."/>
            <person name="Satake H."/>
        </authorList>
    </citation>
    <scope>NUCLEOTIDE SEQUENCE</scope>
</reference>
<evidence type="ECO:0000313" key="3">
    <source>
        <dbReference type="Proteomes" id="UP001151760"/>
    </source>
</evidence>
<comment type="caution">
    <text evidence="2">The sequence shown here is derived from an EMBL/GenBank/DDBJ whole genome shotgun (WGS) entry which is preliminary data.</text>
</comment>
<accession>A0ABQ5G594</accession>
<feature type="region of interest" description="Disordered" evidence="1">
    <location>
        <begin position="49"/>
        <end position="102"/>
    </location>
</feature>
<evidence type="ECO:0000256" key="1">
    <source>
        <dbReference type="SAM" id="MobiDB-lite"/>
    </source>
</evidence>
<sequence length="323" mass="36953">MEITVVTLVKEQMSPWKGPSTSSLDGLELSLVVVESLWNEMKRSIPRAHRTPTVSIASPQGKKRKQIVRESSSPRKSQKITIWKKKQSTTPNPPPAAEAQENITKVQEKLNEEEIEKMVEGDEDEESYASEFADFMINDDVDDFSTRLEPGSHKEHLEIVNDDDDQIETENKDEEIEKEKKHDDDEKIDEVVMEKDDDDNVEKVDEGVKEKSNVDVATGSMEFRKEKMQTLIPPPTRSPMKVSSSDKTVSEELTAIIREVFDHCNKVVPELTFTKTNEMINKEMLRLVNLAVKKDHEVDPINTQEMISKEFATHAPKMIEELF</sequence>
<feature type="compositionally biased region" description="Acidic residues" evidence="1">
    <location>
        <begin position="161"/>
        <end position="174"/>
    </location>
</feature>
<keyword evidence="3" id="KW-1185">Reference proteome</keyword>
<gene>
    <name evidence="2" type="ORF">Tco_1029976</name>
</gene>
<feature type="region of interest" description="Disordered" evidence="1">
    <location>
        <begin position="161"/>
        <end position="186"/>
    </location>
</feature>
<organism evidence="2 3">
    <name type="scientific">Tanacetum coccineum</name>
    <dbReference type="NCBI Taxonomy" id="301880"/>
    <lineage>
        <taxon>Eukaryota</taxon>
        <taxon>Viridiplantae</taxon>
        <taxon>Streptophyta</taxon>
        <taxon>Embryophyta</taxon>
        <taxon>Tracheophyta</taxon>
        <taxon>Spermatophyta</taxon>
        <taxon>Magnoliopsida</taxon>
        <taxon>eudicotyledons</taxon>
        <taxon>Gunneridae</taxon>
        <taxon>Pentapetalae</taxon>
        <taxon>asterids</taxon>
        <taxon>campanulids</taxon>
        <taxon>Asterales</taxon>
        <taxon>Asteraceae</taxon>
        <taxon>Asteroideae</taxon>
        <taxon>Anthemideae</taxon>
        <taxon>Anthemidinae</taxon>
        <taxon>Tanacetum</taxon>
    </lineage>
</organism>
<dbReference type="Proteomes" id="UP001151760">
    <property type="component" value="Unassembled WGS sequence"/>
</dbReference>
<dbReference type="EMBL" id="BQNB010018100">
    <property type="protein sequence ID" value="GJT70690.1"/>
    <property type="molecule type" value="Genomic_DNA"/>
</dbReference>
<protein>
    <submittedName>
        <fullName evidence="2">Uncharacterized protein</fullName>
    </submittedName>
</protein>
<feature type="compositionally biased region" description="Basic and acidic residues" evidence="1">
    <location>
        <begin position="175"/>
        <end position="186"/>
    </location>
</feature>
<name>A0ABQ5G594_9ASTR</name>
<proteinExistence type="predicted"/>
<reference evidence="2" key="2">
    <citation type="submission" date="2022-01" db="EMBL/GenBank/DDBJ databases">
        <authorList>
            <person name="Yamashiro T."/>
            <person name="Shiraishi A."/>
            <person name="Satake H."/>
            <person name="Nakayama K."/>
        </authorList>
    </citation>
    <scope>NUCLEOTIDE SEQUENCE</scope>
</reference>
<feature type="compositionally biased region" description="Basic residues" evidence="1">
    <location>
        <begin position="76"/>
        <end position="87"/>
    </location>
</feature>
<evidence type="ECO:0000313" key="2">
    <source>
        <dbReference type="EMBL" id="GJT70690.1"/>
    </source>
</evidence>